<dbReference type="EC" id="3.1.3.-" evidence="7"/>
<comment type="function">
    <text evidence="7">Metal-dependent phosphatase that shows phosphatase activity against several substrates, including fructose-1-phosphate and fructose-6-phosphate. Its preference for fructose-1-phosphate, a strong glycating agent that causes DNA damage rather than a canonical yeast metabolite, suggests a damage-control function in hexose phosphate metabolism.</text>
</comment>
<evidence type="ECO:0000256" key="7">
    <source>
        <dbReference type="RuleBase" id="RU367030"/>
    </source>
</evidence>
<dbReference type="Pfam" id="PF01937">
    <property type="entry name" value="ARMT1-like_dom"/>
    <property type="match status" value="1"/>
</dbReference>
<evidence type="ECO:0000256" key="2">
    <source>
        <dbReference type="ARBA" id="ARBA00009519"/>
    </source>
</evidence>
<dbReference type="InterPro" id="IPR039763">
    <property type="entry name" value="ARMT1"/>
</dbReference>
<evidence type="ECO:0000256" key="6">
    <source>
        <dbReference type="ARBA" id="ARBA00048809"/>
    </source>
</evidence>
<dbReference type="GO" id="GO:0006974">
    <property type="term" value="P:DNA damage response"/>
    <property type="evidence" value="ECO:0007669"/>
    <property type="project" value="TreeGrafter"/>
</dbReference>
<evidence type="ECO:0000259" key="8">
    <source>
        <dbReference type="Pfam" id="PF01937"/>
    </source>
</evidence>
<keyword evidence="3 7" id="KW-0479">Metal-binding</keyword>
<keyword evidence="4 7" id="KW-0378">Hydrolase</keyword>
<dbReference type="SUPFAM" id="SSF111321">
    <property type="entry name" value="AF1104-like"/>
    <property type="match status" value="1"/>
</dbReference>
<proteinExistence type="inferred from homology"/>
<comment type="catalytic activity">
    <reaction evidence="1 7">
        <text>beta-D-fructose 1-phosphate + H2O = D-fructose + phosphate</text>
        <dbReference type="Rhea" id="RHEA:35603"/>
        <dbReference type="ChEBI" id="CHEBI:15377"/>
        <dbReference type="ChEBI" id="CHEBI:37721"/>
        <dbReference type="ChEBI" id="CHEBI:43474"/>
        <dbReference type="ChEBI" id="CHEBI:138881"/>
    </reaction>
</comment>
<dbReference type="OrthoDB" id="541375at2759"/>
<comment type="catalytic activity">
    <reaction evidence="6 7">
        <text>beta-D-fructose 6-phosphate = dihydroxyacetone + D-glyceraldehyde 3-phosphate</text>
        <dbReference type="Rhea" id="RHEA:28002"/>
        <dbReference type="ChEBI" id="CHEBI:16016"/>
        <dbReference type="ChEBI" id="CHEBI:57634"/>
        <dbReference type="ChEBI" id="CHEBI:59776"/>
    </reaction>
</comment>
<name>A0A9W8K009_9AGAR</name>
<dbReference type="InterPro" id="IPR002791">
    <property type="entry name" value="ARMT1-like_metal-bd"/>
</dbReference>
<feature type="domain" description="Damage-control phosphatase ARMT1-like metal-binding" evidence="8">
    <location>
        <begin position="23"/>
        <end position="463"/>
    </location>
</feature>
<comment type="domain">
    <text evidence="7">Subfamily III proteins have a conserved RTxK motif about 40-50 residues from the C-terminus; the threonine may be replaced by serine or cysteine.</text>
</comment>
<accession>A0A9W8K009</accession>
<comment type="similarity">
    <text evidence="2 7">Belongs to the damage-control phosphatase family. Sugar phosphate phosphatase III subfamily.</text>
</comment>
<comment type="caution">
    <text evidence="9">The sequence shown here is derived from an EMBL/GenBank/DDBJ whole genome shotgun (WGS) entry which is preliminary data.</text>
</comment>
<evidence type="ECO:0000256" key="5">
    <source>
        <dbReference type="ARBA" id="ARBA00023211"/>
    </source>
</evidence>
<dbReference type="PANTHER" id="PTHR12260">
    <property type="entry name" value="DAMAGE-CONTROL PHOSPHATASE ARMT1"/>
    <property type="match status" value="1"/>
</dbReference>
<evidence type="ECO:0000313" key="9">
    <source>
        <dbReference type="EMBL" id="KAJ3501262.1"/>
    </source>
</evidence>
<evidence type="ECO:0000256" key="3">
    <source>
        <dbReference type="ARBA" id="ARBA00022723"/>
    </source>
</evidence>
<evidence type="ECO:0000256" key="4">
    <source>
        <dbReference type="ARBA" id="ARBA00022801"/>
    </source>
</evidence>
<dbReference type="GO" id="GO:0046872">
    <property type="term" value="F:metal ion binding"/>
    <property type="evidence" value="ECO:0007669"/>
    <property type="project" value="UniProtKB-UniRule"/>
</dbReference>
<keyword evidence="10" id="KW-1185">Reference proteome</keyword>
<dbReference type="GO" id="GO:0005634">
    <property type="term" value="C:nucleus"/>
    <property type="evidence" value="ECO:0007669"/>
    <property type="project" value="TreeGrafter"/>
</dbReference>
<protein>
    <recommendedName>
        <fullName evidence="7">Sugar phosphate phosphatase</fullName>
        <ecNumber evidence="7">3.1.3.-</ecNumber>
    </recommendedName>
</protein>
<dbReference type="GO" id="GO:0016791">
    <property type="term" value="F:phosphatase activity"/>
    <property type="evidence" value="ECO:0007669"/>
    <property type="project" value="TreeGrafter"/>
</dbReference>
<keyword evidence="5 7" id="KW-0464">Manganese</keyword>
<dbReference type="Gene3D" id="3.40.50.10880">
    <property type="entry name" value="Uncharacterised protein PF01937, DUF89, domain 3"/>
    <property type="match status" value="1"/>
</dbReference>
<dbReference type="EMBL" id="JANKHO010001463">
    <property type="protein sequence ID" value="KAJ3501262.1"/>
    <property type="molecule type" value="Genomic_DNA"/>
</dbReference>
<gene>
    <name evidence="9" type="ORF">NLJ89_g9417</name>
</gene>
<dbReference type="Gene3D" id="1.20.930.60">
    <property type="match status" value="1"/>
</dbReference>
<dbReference type="AlphaFoldDB" id="A0A9W8K009"/>
<comment type="cofactor">
    <cofactor evidence="7">
        <name>Mn(2+)</name>
        <dbReference type="ChEBI" id="CHEBI:29035"/>
    </cofactor>
    <cofactor evidence="7">
        <name>Ni(2+)</name>
        <dbReference type="ChEBI" id="CHEBI:49786"/>
    </cofactor>
</comment>
<dbReference type="PANTHER" id="PTHR12260:SF6">
    <property type="entry name" value="DAMAGE-CONTROL PHOSPHATASE ARMT1"/>
    <property type="match status" value="1"/>
</dbReference>
<evidence type="ECO:0000256" key="1">
    <source>
        <dbReference type="ARBA" id="ARBA00001326"/>
    </source>
</evidence>
<dbReference type="Proteomes" id="UP001148786">
    <property type="component" value="Unassembled WGS sequence"/>
</dbReference>
<dbReference type="InterPro" id="IPR036075">
    <property type="entry name" value="ARMT-1-like_metal-bd_sf"/>
</dbReference>
<reference evidence="9" key="1">
    <citation type="submission" date="2022-07" db="EMBL/GenBank/DDBJ databases">
        <title>Genome Sequence of Agrocybe chaxingu.</title>
        <authorList>
            <person name="Buettner E."/>
        </authorList>
    </citation>
    <scope>NUCLEOTIDE SEQUENCE</scope>
    <source>
        <strain evidence="9">MP-N11</strain>
    </source>
</reference>
<organism evidence="9 10">
    <name type="scientific">Agrocybe chaxingu</name>
    <dbReference type="NCBI Taxonomy" id="84603"/>
    <lineage>
        <taxon>Eukaryota</taxon>
        <taxon>Fungi</taxon>
        <taxon>Dikarya</taxon>
        <taxon>Basidiomycota</taxon>
        <taxon>Agaricomycotina</taxon>
        <taxon>Agaricomycetes</taxon>
        <taxon>Agaricomycetidae</taxon>
        <taxon>Agaricales</taxon>
        <taxon>Agaricineae</taxon>
        <taxon>Strophariaceae</taxon>
        <taxon>Agrocybe</taxon>
    </lineage>
</organism>
<sequence>MSLSTSPYPPYDPTDKSGFSYETVVKRWPIIITGVIDTLHQACHQLSLQSNLNAGTDSSTEVSNAGMQESTRKKIKEGTGIIEKLSKLKYEMARDKPLIPIPDDGEPHVDTYNSELAALAKDSRDTWFTAPWLFAECYLYRLLRSFFVQTEHWVSTDPFLDQKMKTFAQSGKAIYQIATTMHELEVDRAALRVDPEKLGVLFNEMIQMCLWGNATDLSLLTHLSQEDIAHLQSVGKEARAARSKFILRDDEDAVWAHIKALEGKEEAEKRVDFVLDNSGFEVITYTPYVSKVVFHPKLIPWFVSDVTPPDFKATFDALEDASSFFSSPTFSPSDSETTHLRTMVARWQSYLASGAFSLSVPVETPLGGGGKDEKIKAAEFWSSPYPYWDMRTRSPRAFESLQGSGLVIFKGDLNYRKLTGDIAWPAWTSFREALGPLAGSFPLLSLRTNKADVVVGVEKEVAERLDTSGEKWRVDGRYALISFLGRSSE</sequence>
<evidence type="ECO:0000313" key="10">
    <source>
        <dbReference type="Proteomes" id="UP001148786"/>
    </source>
</evidence>